<gene>
    <name evidence="2" type="ORF">LRP29_13725</name>
</gene>
<dbReference type="RefSeq" id="WP_024505457.1">
    <property type="nucleotide sequence ID" value="NZ_CP088147.1"/>
</dbReference>
<organism evidence="2 3">
    <name type="scientific">Mesorhizobium ciceri</name>
    <dbReference type="NCBI Taxonomy" id="39645"/>
    <lineage>
        <taxon>Bacteria</taxon>
        <taxon>Pseudomonadati</taxon>
        <taxon>Pseudomonadota</taxon>
        <taxon>Alphaproteobacteria</taxon>
        <taxon>Hyphomicrobiales</taxon>
        <taxon>Phyllobacteriaceae</taxon>
        <taxon>Mesorhizobium</taxon>
    </lineage>
</organism>
<dbReference type="GO" id="GO:0003677">
    <property type="term" value="F:DNA binding"/>
    <property type="evidence" value="ECO:0007669"/>
    <property type="project" value="InterPro"/>
</dbReference>
<dbReference type="AlphaFoldDB" id="A0AB38TL33"/>
<dbReference type="SMART" id="SM00530">
    <property type="entry name" value="HTH_XRE"/>
    <property type="match status" value="1"/>
</dbReference>
<keyword evidence="3" id="KW-1185">Reference proteome</keyword>
<dbReference type="PROSITE" id="PS50943">
    <property type="entry name" value="HTH_CROC1"/>
    <property type="match status" value="1"/>
</dbReference>
<name>A0AB38TL33_9HYPH</name>
<dbReference type="InterPro" id="IPR001387">
    <property type="entry name" value="Cro/C1-type_HTH"/>
</dbReference>
<dbReference type="EMBL" id="CP088147">
    <property type="protein sequence ID" value="UTU54842.1"/>
    <property type="molecule type" value="Genomic_DNA"/>
</dbReference>
<evidence type="ECO:0000313" key="2">
    <source>
        <dbReference type="EMBL" id="UTU54842.1"/>
    </source>
</evidence>
<accession>A0AB38TL33</accession>
<sequence>MTTDPIYSAFGDAVATRRKAMNLTQAQLAGRVGMSRASIANIEGGRQNILLHNVYALASALDFSKVAELLPPMPQTQTGREIKMTLSNQSFTDHRLSESAEAQVAELITNALKPRRNVRSGS</sequence>
<dbReference type="Pfam" id="PF01381">
    <property type="entry name" value="HTH_3"/>
    <property type="match status" value="1"/>
</dbReference>
<dbReference type="Gene3D" id="1.10.260.40">
    <property type="entry name" value="lambda repressor-like DNA-binding domains"/>
    <property type="match status" value="1"/>
</dbReference>
<reference evidence="2 3" key="1">
    <citation type="journal article" date="2022" name="Microbiol. Resour. Announc.">
        <title>Complete Genome Sequence of Mesorhizobium ciceri Strain R30, a Rhizobium Used as a Commercial Inoculant for Chickpea in Argentina.</title>
        <authorList>
            <person name="Foresto E."/>
            <person name="Revale S."/>
            <person name="Primo E."/>
            <person name="Nievas F."/>
            <person name="Carezzano E."/>
            <person name="Puente M."/>
            <person name="Alzari P."/>
            <person name="Mart M."/>
            <person name="Ben-Assaya M."/>
            <person name="Mornico D."/>
            <person name="Santoro M."/>
            <person name="Mart F."/>
            <person name="Giordano W."/>
            <person name="Bogino P."/>
        </authorList>
    </citation>
    <scope>NUCLEOTIDE SEQUENCE [LARGE SCALE GENOMIC DNA]</scope>
    <source>
        <strain evidence="2 3">R30</strain>
    </source>
</reference>
<dbReference type="CDD" id="cd00093">
    <property type="entry name" value="HTH_XRE"/>
    <property type="match status" value="1"/>
</dbReference>
<proteinExistence type="predicted"/>
<dbReference type="InterPro" id="IPR010982">
    <property type="entry name" value="Lambda_DNA-bd_dom_sf"/>
</dbReference>
<evidence type="ECO:0000313" key="3">
    <source>
        <dbReference type="Proteomes" id="UP001060070"/>
    </source>
</evidence>
<dbReference type="Proteomes" id="UP001060070">
    <property type="component" value="Chromosome"/>
</dbReference>
<feature type="domain" description="HTH cro/C1-type" evidence="1">
    <location>
        <begin position="14"/>
        <end position="69"/>
    </location>
</feature>
<dbReference type="SUPFAM" id="SSF47413">
    <property type="entry name" value="lambda repressor-like DNA-binding domains"/>
    <property type="match status" value="1"/>
</dbReference>
<evidence type="ECO:0000259" key="1">
    <source>
        <dbReference type="PROSITE" id="PS50943"/>
    </source>
</evidence>
<protein>
    <submittedName>
        <fullName evidence="2">Helix-turn-helix domain-containing protein</fullName>
    </submittedName>
</protein>